<feature type="compositionally biased region" description="Polar residues" evidence="10">
    <location>
        <begin position="1162"/>
        <end position="1173"/>
    </location>
</feature>
<dbReference type="GO" id="GO:0006031">
    <property type="term" value="P:chitin biosynthetic process"/>
    <property type="evidence" value="ECO:0007669"/>
    <property type="project" value="TreeGrafter"/>
</dbReference>
<dbReference type="Pfam" id="PF03142">
    <property type="entry name" value="Chitin_synth_2"/>
    <property type="match status" value="1"/>
</dbReference>
<name>A0A2U1IVK2_SMIAN</name>
<protein>
    <recommendedName>
        <fullName evidence="2">chitin synthase</fullName>
        <ecNumber evidence="2">2.4.1.16</ecNumber>
    </recommendedName>
</protein>
<dbReference type="GO" id="GO:0030428">
    <property type="term" value="C:cell septum"/>
    <property type="evidence" value="ECO:0007669"/>
    <property type="project" value="TreeGrafter"/>
</dbReference>
<keyword evidence="8 11" id="KW-0472">Membrane</keyword>
<dbReference type="EC" id="2.4.1.16" evidence="2"/>
<keyword evidence="4" id="KW-0328">Glycosyltransferase</keyword>
<feature type="transmembrane region" description="Helical" evidence="11">
    <location>
        <begin position="1012"/>
        <end position="1036"/>
    </location>
</feature>
<feature type="transmembrane region" description="Helical" evidence="11">
    <location>
        <begin position="986"/>
        <end position="1005"/>
    </location>
</feature>
<dbReference type="GO" id="GO:0004100">
    <property type="term" value="F:chitin synthase activity"/>
    <property type="evidence" value="ECO:0007669"/>
    <property type="project" value="UniProtKB-EC"/>
</dbReference>
<keyword evidence="7 11" id="KW-1133">Transmembrane helix</keyword>
<evidence type="ECO:0000256" key="11">
    <source>
        <dbReference type="SAM" id="Phobius"/>
    </source>
</evidence>
<evidence type="ECO:0000256" key="2">
    <source>
        <dbReference type="ARBA" id="ARBA00012543"/>
    </source>
</evidence>
<feature type="compositionally biased region" description="Basic and acidic residues" evidence="10">
    <location>
        <begin position="1279"/>
        <end position="1295"/>
    </location>
</feature>
<dbReference type="InterPro" id="IPR004835">
    <property type="entry name" value="Chitin_synth"/>
</dbReference>
<evidence type="ECO:0000259" key="12">
    <source>
        <dbReference type="Pfam" id="PF22997"/>
    </source>
</evidence>
<dbReference type="InterPro" id="IPR029044">
    <property type="entry name" value="Nucleotide-diphossugar_trans"/>
</dbReference>
<evidence type="ECO:0000313" key="15">
    <source>
        <dbReference type="Proteomes" id="UP000245591"/>
    </source>
</evidence>
<feature type="transmembrane region" description="Helical" evidence="11">
    <location>
        <begin position="958"/>
        <end position="980"/>
    </location>
</feature>
<feature type="compositionally biased region" description="Basic and acidic residues" evidence="10">
    <location>
        <begin position="61"/>
        <end position="74"/>
    </location>
</feature>
<keyword evidence="15" id="KW-1185">Reference proteome</keyword>
<reference evidence="13 15" key="1">
    <citation type="journal article" date="2018" name="MBio">
        <title>Comparative Genomics Reveals the Core Gene Toolbox for the Fungus-Insect Symbiosis.</title>
        <authorList>
            <person name="Wang Y."/>
            <person name="Stata M."/>
            <person name="Wang W."/>
            <person name="Stajich J.E."/>
            <person name="White M.M."/>
            <person name="Moncalvo J.M."/>
        </authorList>
    </citation>
    <scope>NUCLEOTIDE SEQUENCE [LARGE SCALE GENOMIC DNA]</scope>
    <source>
        <strain evidence="13 15">AUS-126-30</strain>
    </source>
</reference>
<feature type="region of interest" description="Disordered" evidence="10">
    <location>
        <begin position="1157"/>
        <end position="1185"/>
    </location>
</feature>
<evidence type="ECO:0000256" key="6">
    <source>
        <dbReference type="ARBA" id="ARBA00022692"/>
    </source>
</evidence>
<feature type="domain" description="Chitin synthase 4-like" evidence="12">
    <location>
        <begin position="310"/>
        <end position="385"/>
    </location>
</feature>
<evidence type="ECO:0000313" key="14">
    <source>
        <dbReference type="EMBL" id="PVZ97308.1"/>
    </source>
</evidence>
<comment type="subcellular location">
    <subcellularLocation>
        <location evidence="1">Cell membrane</location>
        <topology evidence="1">Multi-pass membrane protein</topology>
    </subcellularLocation>
</comment>
<evidence type="ECO:0000313" key="13">
    <source>
        <dbReference type="EMBL" id="PVZ96833.1"/>
    </source>
</evidence>
<feature type="compositionally biased region" description="Polar residues" evidence="10">
    <location>
        <begin position="24"/>
        <end position="35"/>
    </location>
</feature>
<dbReference type="PANTHER" id="PTHR22914:SF16">
    <property type="entry name" value="CHITIN SYNTHASE 3"/>
    <property type="match status" value="1"/>
</dbReference>
<proteinExistence type="predicted"/>
<sequence length="1295" mass="145353">MSHHNEGFDKDYDLSEYPLPRINSRGNTPQGSPKNNYDFEGPLLDINEKIPTQPTPDISFDPEREKISAREAKRNQRISHVQKFEPPPPDHSIPLQTNEKLKRKKSEKFVSSQSPQPSSSFPSVWTIYCRVITFFAPNSLLKFFGMNLKESRVAWREKIGLVSLIVLMCTGVGFLTFGLQQILCHQTVRIKNTDLGSSSVVINGNSYNIFTFSHPPSALTGTSPSILDPPASAGFSDLSLMFQNPNTVCKKVLTYKPGFADANGNVVNVFPCVKLSIGQTDLPQDSIKDQACHNSATARAALSSIKSTQVSYTWSEVKKNSKYVIYNGAILDLNRVSWFSDQVNIPSLFLRYADGSYGGHDISLDLSNFDPNIGKCMFELFKIGYVDTSPLGCIATNIILYVSLIVILGAVFAKFFMATYFGWFMSRKLGKLSQETPEQRRIRLEAIDEWENVNNHYGQEPIVQKYFVQNGLYESRKKSRFFLPTSSRYSRLLPGEEPGSRERNRKSRILKNTQRKSALNTPLSTYLGNQTQSGPFALDAGEPVYEIESSKIWPESKNIAVGPKISSDDSQIESPIDADLLYTFLMVTCYSEGARGIRTTLDSLVRTDYSSRHKCLFVVCDGIIKGEGESISTPDVCLSMMHNFVIPPDRVQAFSYVSVAMGSKRHNMAKLYAGYYLTAADAPEELKKKRVPMILVVKCGTPNEATDKKPGNRGKRDSQVILMSFLQRVMFDERMTRLEYEMFNAIWNITGVTPDNFEIVLMVDADTKVYPDSLAKMISVMANDHMVMGLCGETKIANKSDSYTSMMQVFEYYISHHLSKSFESVFGGVTCLPGCFCMYRIKAPKGQHGYWVPILANPDVVENYSENVVDTLHKKNLYLLGEDRYLSTLMLKSFPKRKMTFVPSAVCKTIVPNEFKVLLSQRRRWINSTVHNLFELVLVNDLCGTFCFSMQFMIFMELIGTLVLPAAIVFTLYIIVISFIIKPVPYLPLALLAIILGLPAILIGLTSRKVVYIGWMFVYLSALVLWNFVLPVYAFWHFDDFSWGDTRKIHGESKGDAHDVAEGEFDSSNIVMKRWCGFEAEKRKYAEMILSGNPNFTYDAQDASSSFGQADYHHPGNNFDTPNRISVLFNMAQNNHNPDITDTFESIQQLGYHVPLARPSPQFHSTPRSSPGNRSAAGSVKSQLHLDRSASGIIIPSRFNETRPQSSHAYGKSRGVEGNYAPPDAFSSSDFLIGGNRNSSLANRHMYNNEAGIRSAGSIQRINNLGPSSNGHDTNSDESPNRDTNYEHQNKDKGL</sequence>
<dbReference type="Proteomes" id="UP000245591">
    <property type="component" value="Unassembled WGS sequence"/>
</dbReference>
<feature type="compositionally biased region" description="Basic and acidic residues" evidence="10">
    <location>
        <begin position="1"/>
        <end position="13"/>
    </location>
</feature>
<dbReference type="EMBL" id="MBFU01000875">
    <property type="protein sequence ID" value="PVZ97308.1"/>
    <property type="molecule type" value="Genomic_DNA"/>
</dbReference>
<evidence type="ECO:0000256" key="7">
    <source>
        <dbReference type="ARBA" id="ARBA00022989"/>
    </source>
</evidence>
<keyword evidence="6 11" id="KW-0812">Transmembrane</keyword>
<evidence type="ECO:0000256" key="10">
    <source>
        <dbReference type="SAM" id="MobiDB-lite"/>
    </source>
</evidence>
<dbReference type="CDD" id="cd04190">
    <property type="entry name" value="Chitin_synth_C"/>
    <property type="match status" value="1"/>
</dbReference>
<feature type="transmembrane region" description="Helical" evidence="11">
    <location>
        <begin position="398"/>
        <end position="423"/>
    </location>
</feature>
<keyword evidence="5" id="KW-0808">Transferase</keyword>
<feature type="transmembrane region" description="Helical" evidence="11">
    <location>
        <begin position="159"/>
        <end position="179"/>
    </location>
</feature>
<feature type="region of interest" description="Disordered" evidence="10">
    <location>
        <begin position="1"/>
        <end position="96"/>
    </location>
</feature>
<keyword evidence="3" id="KW-1003">Cell membrane</keyword>
<evidence type="ECO:0000256" key="3">
    <source>
        <dbReference type="ARBA" id="ARBA00022475"/>
    </source>
</evidence>
<comment type="caution">
    <text evidence="13">The sequence shown here is derived from an EMBL/GenBank/DDBJ whole genome shotgun (WGS) entry which is preliminary data.</text>
</comment>
<evidence type="ECO:0000256" key="4">
    <source>
        <dbReference type="ARBA" id="ARBA00022676"/>
    </source>
</evidence>
<evidence type="ECO:0000256" key="1">
    <source>
        <dbReference type="ARBA" id="ARBA00004651"/>
    </source>
</evidence>
<dbReference type="GO" id="GO:0005886">
    <property type="term" value="C:plasma membrane"/>
    <property type="evidence" value="ECO:0007669"/>
    <property type="project" value="UniProtKB-SubCell"/>
</dbReference>
<keyword evidence="9" id="KW-0325">Glycoprotein</keyword>
<dbReference type="Pfam" id="PF22997">
    <property type="entry name" value="CHS4"/>
    <property type="match status" value="1"/>
</dbReference>
<dbReference type="InterPro" id="IPR054295">
    <property type="entry name" value="CHS4-like_dom"/>
</dbReference>
<dbReference type="PANTHER" id="PTHR22914">
    <property type="entry name" value="CHITIN SYNTHASE"/>
    <property type="match status" value="1"/>
</dbReference>
<accession>A0A2U1IVK2</accession>
<feature type="compositionally biased region" description="Polar residues" evidence="10">
    <location>
        <begin position="1261"/>
        <end position="1273"/>
    </location>
</feature>
<dbReference type="SUPFAM" id="SSF53448">
    <property type="entry name" value="Nucleotide-diphospho-sugar transferases"/>
    <property type="match status" value="1"/>
</dbReference>
<dbReference type="EMBL" id="MBFU01001117">
    <property type="protein sequence ID" value="PVZ96833.1"/>
    <property type="molecule type" value="Genomic_DNA"/>
</dbReference>
<evidence type="ECO:0000256" key="5">
    <source>
        <dbReference type="ARBA" id="ARBA00022679"/>
    </source>
</evidence>
<gene>
    <name evidence="14" type="ORF">BB558_006736</name>
    <name evidence="13" type="ORF">BB558_007255</name>
</gene>
<feature type="region of interest" description="Disordered" evidence="10">
    <location>
        <begin position="1261"/>
        <end position="1295"/>
    </location>
</feature>
<organism evidence="13 15">
    <name type="scientific">Smittium angustum</name>
    <dbReference type="NCBI Taxonomy" id="133377"/>
    <lineage>
        <taxon>Eukaryota</taxon>
        <taxon>Fungi</taxon>
        <taxon>Fungi incertae sedis</taxon>
        <taxon>Zoopagomycota</taxon>
        <taxon>Kickxellomycotina</taxon>
        <taxon>Harpellomycetes</taxon>
        <taxon>Harpellales</taxon>
        <taxon>Legeriomycetaceae</taxon>
        <taxon>Smittium</taxon>
    </lineage>
</organism>
<evidence type="ECO:0000256" key="8">
    <source>
        <dbReference type="ARBA" id="ARBA00023136"/>
    </source>
</evidence>
<evidence type="ECO:0000256" key="9">
    <source>
        <dbReference type="ARBA" id="ARBA00023180"/>
    </source>
</evidence>